<dbReference type="STRING" id="4540.A0A3L6PFM3"/>
<dbReference type="PANTHER" id="PTHR11697">
    <property type="entry name" value="GENERAL TRANSCRIPTION FACTOR 2-RELATED ZINC FINGER PROTEIN"/>
    <property type="match status" value="1"/>
</dbReference>
<evidence type="ECO:0000313" key="2">
    <source>
        <dbReference type="EMBL" id="RLM55161.1"/>
    </source>
</evidence>
<accession>A0A3L6PFM3</accession>
<dbReference type="InterPro" id="IPR055298">
    <property type="entry name" value="AtLOH3-like"/>
</dbReference>
<proteinExistence type="predicted"/>
<dbReference type="AlphaFoldDB" id="A0A3L6PFM3"/>
<dbReference type="InterPro" id="IPR008906">
    <property type="entry name" value="HATC_C_dom"/>
</dbReference>
<dbReference type="PANTHER" id="PTHR11697:SF230">
    <property type="entry name" value="ZINC FINGER, MYM DOMAIN CONTAINING 1"/>
    <property type="match status" value="1"/>
</dbReference>
<dbReference type="OrthoDB" id="1705400at2759"/>
<evidence type="ECO:0000313" key="3">
    <source>
        <dbReference type="Proteomes" id="UP000275267"/>
    </source>
</evidence>
<organism evidence="2 3">
    <name type="scientific">Panicum miliaceum</name>
    <name type="common">Proso millet</name>
    <name type="synonym">Broomcorn millet</name>
    <dbReference type="NCBI Taxonomy" id="4540"/>
    <lineage>
        <taxon>Eukaryota</taxon>
        <taxon>Viridiplantae</taxon>
        <taxon>Streptophyta</taxon>
        <taxon>Embryophyta</taxon>
        <taxon>Tracheophyta</taxon>
        <taxon>Spermatophyta</taxon>
        <taxon>Magnoliopsida</taxon>
        <taxon>Liliopsida</taxon>
        <taxon>Poales</taxon>
        <taxon>Poaceae</taxon>
        <taxon>PACMAD clade</taxon>
        <taxon>Panicoideae</taxon>
        <taxon>Panicodae</taxon>
        <taxon>Paniceae</taxon>
        <taxon>Panicinae</taxon>
        <taxon>Panicum</taxon>
        <taxon>Panicum sect. Panicum</taxon>
    </lineage>
</organism>
<feature type="domain" description="HAT C-terminal dimerisation" evidence="1">
    <location>
        <begin position="71"/>
        <end position="130"/>
    </location>
</feature>
<dbReference type="Pfam" id="PF05699">
    <property type="entry name" value="Dimer_Tnp_hAT"/>
    <property type="match status" value="1"/>
</dbReference>
<sequence>MAAFSPANSFSAFDIEKLVKLAGFYPHDFDFEEINQLRFQLRLCIAGVRNDENFKNLRSPSELSTMIVKRDMVSRYDIVYKLLKLVLVLSVATAGVERIFSATNTIKNKLRSKMGQKFLNNCLAMFIEREFFLQAKDEDIIKYFQAMKERKLSYNL</sequence>
<dbReference type="GO" id="GO:0046983">
    <property type="term" value="F:protein dimerization activity"/>
    <property type="evidence" value="ECO:0007669"/>
    <property type="project" value="InterPro"/>
</dbReference>
<dbReference type="EMBL" id="PQIB02000018">
    <property type="protein sequence ID" value="RLM55161.1"/>
    <property type="molecule type" value="Genomic_DNA"/>
</dbReference>
<protein>
    <recommendedName>
        <fullName evidence="1">HAT C-terminal dimerisation domain-containing protein</fullName>
    </recommendedName>
</protein>
<evidence type="ECO:0000259" key="1">
    <source>
        <dbReference type="Pfam" id="PF05699"/>
    </source>
</evidence>
<name>A0A3L6PFM3_PANMI</name>
<gene>
    <name evidence="2" type="ORF">C2845_PM10G00630</name>
</gene>
<keyword evidence="3" id="KW-1185">Reference proteome</keyword>
<dbReference type="Proteomes" id="UP000275267">
    <property type="component" value="Unassembled WGS sequence"/>
</dbReference>
<comment type="caution">
    <text evidence="2">The sequence shown here is derived from an EMBL/GenBank/DDBJ whole genome shotgun (WGS) entry which is preliminary data.</text>
</comment>
<reference evidence="3" key="1">
    <citation type="journal article" date="2019" name="Nat. Commun.">
        <title>The genome of broomcorn millet.</title>
        <authorList>
            <person name="Zou C."/>
            <person name="Miki D."/>
            <person name="Li D."/>
            <person name="Tang Q."/>
            <person name="Xiao L."/>
            <person name="Rajput S."/>
            <person name="Deng P."/>
            <person name="Jia W."/>
            <person name="Huang R."/>
            <person name="Zhang M."/>
            <person name="Sun Y."/>
            <person name="Hu J."/>
            <person name="Fu X."/>
            <person name="Schnable P.S."/>
            <person name="Li F."/>
            <person name="Zhang H."/>
            <person name="Feng B."/>
            <person name="Zhu X."/>
            <person name="Liu R."/>
            <person name="Schnable J.C."/>
            <person name="Zhu J.-K."/>
            <person name="Zhang H."/>
        </authorList>
    </citation>
    <scope>NUCLEOTIDE SEQUENCE [LARGE SCALE GENOMIC DNA]</scope>
</reference>